<feature type="compositionally biased region" description="Low complexity" evidence="1">
    <location>
        <begin position="243"/>
        <end position="255"/>
    </location>
</feature>
<evidence type="ECO:0000313" key="2">
    <source>
        <dbReference type="EMBL" id="OXB61005.1"/>
    </source>
</evidence>
<keyword evidence="3" id="KW-1185">Reference proteome</keyword>
<name>A0A226N084_CALSU</name>
<dbReference type="EMBL" id="MCFN01000301">
    <property type="protein sequence ID" value="OXB61005.1"/>
    <property type="molecule type" value="Genomic_DNA"/>
</dbReference>
<evidence type="ECO:0000256" key="1">
    <source>
        <dbReference type="SAM" id="MobiDB-lite"/>
    </source>
</evidence>
<reference evidence="2 3" key="1">
    <citation type="submission" date="2016-07" db="EMBL/GenBank/DDBJ databases">
        <title>Disparate Historic Effective Population Sizes Predicted by Modern Levels of Genome Diversity for the Scaled Quail (Callipepla squamata) and the Northern Bobwhite (Colinus virginianus): Inferences from First and Second Generation Draft Genome Assemblies for Sympatric New World Quail.</title>
        <authorList>
            <person name="Oldeschulte D.L."/>
            <person name="Halley Y.A."/>
            <person name="Bhattarai E.K."/>
            <person name="Brashear W.A."/>
            <person name="Hill J."/>
            <person name="Metz R.P."/>
            <person name="Johnson C.D."/>
            <person name="Rollins D."/>
            <person name="Peterson M.J."/>
            <person name="Bickhart D.M."/>
            <person name="Decker J.E."/>
            <person name="Seabury C.M."/>
        </authorList>
    </citation>
    <scope>NUCLEOTIDE SEQUENCE [LARGE SCALE GENOMIC DNA]</scope>
    <source>
        <strain evidence="2 3">Texas</strain>
        <tissue evidence="2">Leg muscle</tissue>
    </source>
</reference>
<dbReference type="GO" id="GO:0005634">
    <property type="term" value="C:nucleus"/>
    <property type="evidence" value="ECO:0007669"/>
    <property type="project" value="TreeGrafter"/>
</dbReference>
<dbReference type="GO" id="GO:0006355">
    <property type="term" value="P:regulation of DNA-templated transcription"/>
    <property type="evidence" value="ECO:0007669"/>
    <property type="project" value="InterPro"/>
</dbReference>
<gene>
    <name evidence="2" type="ORF">ASZ78_001270</name>
</gene>
<protein>
    <submittedName>
        <fullName evidence="2">Uncharacterized protein</fullName>
    </submittedName>
</protein>
<dbReference type="GO" id="GO:0005737">
    <property type="term" value="C:cytoplasm"/>
    <property type="evidence" value="ECO:0007669"/>
    <property type="project" value="TreeGrafter"/>
</dbReference>
<proteinExistence type="predicted"/>
<dbReference type="AlphaFoldDB" id="A0A226N084"/>
<dbReference type="PANTHER" id="PTHR47282:SF1">
    <property type="entry name" value="PGC-1 AND ERR-INDUCED REGULATOR IN MUSCLE PROTEIN 1"/>
    <property type="match status" value="1"/>
</dbReference>
<dbReference type="Proteomes" id="UP000198323">
    <property type="component" value="Unassembled WGS sequence"/>
</dbReference>
<dbReference type="STRING" id="9009.A0A226N084"/>
<dbReference type="OrthoDB" id="8943218at2759"/>
<dbReference type="PANTHER" id="PTHR47282">
    <property type="entry name" value="PGC-1 AND ERR-INDUCED REGULATOR IN MUSCLE PROTEIN 1"/>
    <property type="match status" value="1"/>
</dbReference>
<sequence>MDNFEYSIQQNDREWAEFLQAVEECNQASAALATAEEQCLSDIEQGDSVPAPCSTRTGTEPELGKASCSPRGLHGEDEADPCSSILGGGKQPACPLLAAMPSVQGTQPPRPPAAEGTEGQDAVSGEGAAGSGAMENAGQPAAPRAQEEDGGMEQPCGSPTVAEGGAQDATAWKSHAGVPGPPQEHPAAEPGEKAESQPSVQEVVRPKVPTSTRKSRKQRGAGGIEVTPGDKEPAGSLAQGGTAPSRAPSSSPLASRKGKGKEKTAKAAAMRLTSEEAAEGKWPAGSPGAELGDVPPSASPKLKVKEPGPQSPGKARATKLARQAGGSGARDAVPVVATAPVVVTTPVVVTHRL</sequence>
<dbReference type="InterPro" id="IPR043442">
    <property type="entry name" value="Perm1"/>
</dbReference>
<organism evidence="2 3">
    <name type="scientific">Callipepla squamata</name>
    <name type="common">Scaled quail</name>
    <dbReference type="NCBI Taxonomy" id="9009"/>
    <lineage>
        <taxon>Eukaryota</taxon>
        <taxon>Metazoa</taxon>
        <taxon>Chordata</taxon>
        <taxon>Craniata</taxon>
        <taxon>Vertebrata</taxon>
        <taxon>Euteleostomi</taxon>
        <taxon>Archelosauria</taxon>
        <taxon>Archosauria</taxon>
        <taxon>Dinosauria</taxon>
        <taxon>Saurischia</taxon>
        <taxon>Theropoda</taxon>
        <taxon>Coelurosauria</taxon>
        <taxon>Aves</taxon>
        <taxon>Neognathae</taxon>
        <taxon>Galloanserae</taxon>
        <taxon>Galliformes</taxon>
        <taxon>Odontophoridae</taxon>
        <taxon>Callipepla</taxon>
    </lineage>
</organism>
<feature type="compositionally biased region" description="Basic and acidic residues" evidence="1">
    <location>
        <begin position="186"/>
        <end position="195"/>
    </location>
</feature>
<evidence type="ECO:0000313" key="3">
    <source>
        <dbReference type="Proteomes" id="UP000198323"/>
    </source>
</evidence>
<dbReference type="GO" id="GO:0014850">
    <property type="term" value="P:response to muscle activity"/>
    <property type="evidence" value="ECO:0007669"/>
    <property type="project" value="TreeGrafter"/>
</dbReference>
<feature type="region of interest" description="Disordered" evidence="1">
    <location>
        <begin position="43"/>
        <end position="331"/>
    </location>
</feature>
<comment type="caution">
    <text evidence="2">The sequence shown here is derived from an EMBL/GenBank/DDBJ whole genome shotgun (WGS) entry which is preliminary data.</text>
</comment>
<accession>A0A226N084</accession>
<feature type="compositionally biased region" description="Low complexity" evidence="1">
    <location>
        <begin position="122"/>
        <end position="138"/>
    </location>
</feature>